<comment type="caution">
    <text evidence="1">The sequence shown here is derived from an EMBL/GenBank/DDBJ whole genome shotgun (WGS) entry which is preliminary data.</text>
</comment>
<protein>
    <submittedName>
        <fullName evidence="1">Uncharacterized protein</fullName>
    </submittedName>
</protein>
<reference evidence="1 3" key="1">
    <citation type="submission" date="2024-08" db="EMBL/GenBank/DDBJ databases">
        <authorList>
            <person name="Cucini C."/>
            <person name="Frati F."/>
        </authorList>
    </citation>
    <scope>NUCLEOTIDE SEQUENCE [LARGE SCALE GENOMIC DNA]</scope>
</reference>
<sequence>MRTISKIERYTNIAARKFEAGSPFSENDSSLGYSEQNSVWYTVAGNTAWNSSNVGTTQQITGHITETPLFFRGGYIIPTLLNPEGTLIEESLGGTANYTLIVALAPRKNSIGKLDVMSPHAENETHYVDFEARLDTTNNTFVLSVNATCGSPNSTAEDATIRTTIY</sequence>
<dbReference type="Proteomes" id="UP001642540">
    <property type="component" value="Unassembled WGS sequence"/>
</dbReference>
<keyword evidence="3" id="KW-1185">Reference proteome</keyword>
<dbReference type="EMBL" id="CAXLJM020000064">
    <property type="protein sequence ID" value="CAL8120770.1"/>
    <property type="molecule type" value="Genomic_DNA"/>
</dbReference>
<accession>A0ABP1R5W5</accession>
<evidence type="ECO:0000313" key="2">
    <source>
        <dbReference type="EMBL" id="CAL8120770.1"/>
    </source>
</evidence>
<gene>
    <name evidence="1" type="ORF">ODALV1_LOCUS19081</name>
    <name evidence="2" type="ORF">ODALV1_LOCUS19082</name>
</gene>
<proteinExistence type="predicted"/>
<evidence type="ECO:0000313" key="1">
    <source>
        <dbReference type="EMBL" id="CAL8120767.1"/>
    </source>
</evidence>
<dbReference type="EMBL" id="CAXLJM020000064">
    <property type="protein sequence ID" value="CAL8120767.1"/>
    <property type="molecule type" value="Genomic_DNA"/>
</dbReference>
<organism evidence="1 3">
    <name type="scientific">Orchesella dallaii</name>
    <dbReference type="NCBI Taxonomy" id="48710"/>
    <lineage>
        <taxon>Eukaryota</taxon>
        <taxon>Metazoa</taxon>
        <taxon>Ecdysozoa</taxon>
        <taxon>Arthropoda</taxon>
        <taxon>Hexapoda</taxon>
        <taxon>Collembola</taxon>
        <taxon>Entomobryomorpha</taxon>
        <taxon>Entomobryoidea</taxon>
        <taxon>Orchesellidae</taxon>
        <taxon>Orchesellinae</taxon>
        <taxon>Orchesella</taxon>
    </lineage>
</organism>
<evidence type="ECO:0000313" key="3">
    <source>
        <dbReference type="Proteomes" id="UP001642540"/>
    </source>
</evidence>
<name>A0ABP1R5W5_9HEXA</name>